<feature type="transmembrane region" description="Helical" evidence="5">
    <location>
        <begin position="311"/>
        <end position="333"/>
    </location>
</feature>
<evidence type="ECO:0000256" key="4">
    <source>
        <dbReference type="ARBA" id="ARBA00023136"/>
    </source>
</evidence>
<evidence type="ECO:0000256" key="5">
    <source>
        <dbReference type="SAM" id="Phobius"/>
    </source>
</evidence>
<dbReference type="PANTHER" id="PTHR13315">
    <property type="entry name" value="METALLO PHOSPHOESTERASE RELATED"/>
    <property type="match status" value="1"/>
</dbReference>
<feature type="domain" description="Calcineurin-like phosphoesterase" evidence="6">
    <location>
        <begin position="50"/>
        <end position="235"/>
    </location>
</feature>
<proteinExistence type="predicted"/>
<comment type="subcellular location">
    <subcellularLocation>
        <location evidence="1">Membrane</location>
        <topology evidence="1">Multi-pass membrane protein</topology>
    </subcellularLocation>
</comment>
<evidence type="ECO:0000256" key="1">
    <source>
        <dbReference type="ARBA" id="ARBA00004141"/>
    </source>
</evidence>
<accession>A0A7R8UYN5</accession>
<dbReference type="InterPro" id="IPR029052">
    <property type="entry name" value="Metallo-depent_PP-like"/>
</dbReference>
<dbReference type="FunCoup" id="A0A7R8UYN5">
    <property type="interactions" value="101"/>
</dbReference>
<name>A0A7R8UYN5_HERIL</name>
<dbReference type="InParanoid" id="A0A7R8UYN5"/>
<evidence type="ECO:0000313" key="8">
    <source>
        <dbReference type="Proteomes" id="UP000594454"/>
    </source>
</evidence>
<dbReference type="InterPro" id="IPR004843">
    <property type="entry name" value="Calcineurin-like_PHP"/>
</dbReference>
<keyword evidence="4 5" id="KW-0472">Membrane</keyword>
<organism evidence="7 8">
    <name type="scientific">Hermetia illucens</name>
    <name type="common">Black soldier fly</name>
    <dbReference type="NCBI Taxonomy" id="343691"/>
    <lineage>
        <taxon>Eukaryota</taxon>
        <taxon>Metazoa</taxon>
        <taxon>Ecdysozoa</taxon>
        <taxon>Arthropoda</taxon>
        <taxon>Hexapoda</taxon>
        <taxon>Insecta</taxon>
        <taxon>Pterygota</taxon>
        <taxon>Neoptera</taxon>
        <taxon>Endopterygota</taxon>
        <taxon>Diptera</taxon>
        <taxon>Brachycera</taxon>
        <taxon>Stratiomyomorpha</taxon>
        <taxon>Stratiomyidae</taxon>
        <taxon>Hermetiinae</taxon>
        <taxon>Hermetia</taxon>
    </lineage>
</organism>
<dbReference type="Proteomes" id="UP000594454">
    <property type="component" value="Chromosome 4"/>
</dbReference>
<dbReference type="Gene3D" id="3.60.21.10">
    <property type="match status" value="1"/>
</dbReference>
<dbReference type="OrthoDB" id="5977743at2759"/>
<dbReference type="AlphaFoldDB" id="A0A7R8UYN5"/>
<keyword evidence="8" id="KW-1185">Reference proteome</keyword>
<evidence type="ECO:0000259" key="6">
    <source>
        <dbReference type="Pfam" id="PF00149"/>
    </source>
</evidence>
<dbReference type="SUPFAM" id="SSF56300">
    <property type="entry name" value="Metallo-dependent phosphatases"/>
    <property type="match status" value="1"/>
</dbReference>
<dbReference type="GO" id="GO:0016787">
    <property type="term" value="F:hydrolase activity"/>
    <property type="evidence" value="ECO:0007669"/>
    <property type="project" value="InterPro"/>
</dbReference>
<dbReference type="PANTHER" id="PTHR13315:SF4">
    <property type="entry name" value="METALLOPHOSPHOESTERASE, ISOFORM E"/>
    <property type="match status" value="1"/>
</dbReference>
<keyword evidence="3 5" id="KW-1133">Transmembrane helix</keyword>
<dbReference type="EMBL" id="LR899012">
    <property type="protein sequence ID" value="CAD7088986.1"/>
    <property type="molecule type" value="Genomic_DNA"/>
</dbReference>
<dbReference type="Pfam" id="PF00149">
    <property type="entry name" value="Metallophos"/>
    <property type="match status" value="1"/>
</dbReference>
<dbReference type="InterPro" id="IPR033308">
    <property type="entry name" value="PGAP5/Cdc1/Ted1"/>
</dbReference>
<dbReference type="GO" id="GO:0006506">
    <property type="term" value="P:GPI anchor biosynthetic process"/>
    <property type="evidence" value="ECO:0007669"/>
    <property type="project" value="InterPro"/>
</dbReference>
<evidence type="ECO:0000313" key="7">
    <source>
        <dbReference type="EMBL" id="CAD7088986.1"/>
    </source>
</evidence>
<dbReference type="GO" id="GO:0005783">
    <property type="term" value="C:endoplasmic reticulum"/>
    <property type="evidence" value="ECO:0007669"/>
    <property type="project" value="TreeGrafter"/>
</dbReference>
<sequence length="355" mass="41742">MVITRFLHRTLVRLLITVTIVLIAWNELFVYELHKLFWKSIECNSGNCTRILLVADPQLLGENFDKSIYKWIETADSDRYVRMTYKRALKFAKPDIVCFLGDLLDEGSVATNDQFKNYVDRFNSIFHIDDNIKFVHIPGDNDIGGENGEYISNSNIRRFEIEFMNNDIFDYQDRIRFFKINRMLLDISNPQVETNKDRLRIAVSHMPILWAGGPVLRNVLKDIDPHVIFSAHWHDSRIYIYPSSSPGSSHFYERRVEYFALDSFKSRQEYLEIAVPTSSYRMGKLRIGYGFAVIDNGNVLRYTVLWTLSRFIFLALYLIWIVIAIIIIVILNVRRRCISKILKRTHYNRISAPDF</sequence>
<dbReference type="FunFam" id="3.60.21.10:FF:000059">
    <property type="entry name" value="Metallophosphoesterase, isoform B"/>
    <property type="match status" value="1"/>
</dbReference>
<evidence type="ECO:0000256" key="2">
    <source>
        <dbReference type="ARBA" id="ARBA00022692"/>
    </source>
</evidence>
<protein>
    <recommendedName>
        <fullName evidence="6">Calcineurin-like phosphoesterase domain-containing protein</fullName>
    </recommendedName>
</protein>
<dbReference type="GO" id="GO:0016020">
    <property type="term" value="C:membrane"/>
    <property type="evidence" value="ECO:0007669"/>
    <property type="project" value="UniProtKB-SubCell"/>
</dbReference>
<evidence type="ECO:0000256" key="3">
    <source>
        <dbReference type="ARBA" id="ARBA00022989"/>
    </source>
</evidence>
<gene>
    <name evidence="7" type="ORF">HERILL_LOCUS11569</name>
</gene>
<reference evidence="7 8" key="1">
    <citation type="submission" date="2020-11" db="EMBL/GenBank/DDBJ databases">
        <authorList>
            <person name="Wallbank WR R."/>
            <person name="Pardo Diaz C."/>
            <person name="Kozak K."/>
            <person name="Martin S."/>
            <person name="Jiggins C."/>
            <person name="Moest M."/>
            <person name="Warren A I."/>
            <person name="Generalovic N T."/>
            <person name="Byers J.R.P. K."/>
            <person name="Montejo-Kovacevich G."/>
            <person name="Yen C E."/>
        </authorList>
    </citation>
    <scope>NUCLEOTIDE SEQUENCE [LARGE SCALE GENOMIC DNA]</scope>
</reference>
<keyword evidence="2 5" id="KW-0812">Transmembrane</keyword>
<feature type="transmembrane region" description="Helical" evidence="5">
    <location>
        <begin position="12"/>
        <end position="31"/>
    </location>
</feature>